<accession>A0A8X7UK40</accession>
<protein>
    <submittedName>
        <fullName evidence="1">Uncharacterized protein</fullName>
    </submittedName>
</protein>
<proteinExistence type="predicted"/>
<gene>
    <name evidence="1" type="ORF">Bca52824_052922</name>
</gene>
<evidence type="ECO:0000313" key="2">
    <source>
        <dbReference type="Proteomes" id="UP000886595"/>
    </source>
</evidence>
<sequence length="86" mass="9725">MELQQQQLVEYGISKLSKKASYIVIFWNAQPLGADSLELWSAEISLRKVGPDIRGKIEWSGSVYKLDYPLTDSNRVKVVYAGTVFT</sequence>
<dbReference type="AlphaFoldDB" id="A0A8X7UK40"/>
<evidence type="ECO:0000313" key="1">
    <source>
        <dbReference type="EMBL" id="KAG2281702.1"/>
    </source>
</evidence>
<name>A0A8X7UK40_BRACI</name>
<dbReference type="EMBL" id="JAAMPC010000011">
    <property type="protein sequence ID" value="KAG2281702.1"/>
    <property type="molecule type" value="Genomic_DNA"/>
</dbReference>
<reference evidence="1 2" key="1">
    <citation type="submission" date="2020-02" db="EMBL/GenBank/DDBJ databases">
        <authorList>
            <person name="Ma Q."/>
            <person name="Huang Y."/>
            <person name="Song X."/>
            <person name="Pei D."/>
        </authorList>
    </citation>
    <scope>NUCLEOTIDE SEQUENCE [LARGE SCALE GENOMIC DNA]</scope>
    <source>
        <strain evidence="1">Sxm20200214</strain>
        <tissue evidence="1">Leaf</tissue>
    </source>
</reference>
<keyword evidence="2" id="KW-1185">Reference proteome</keyword>
<dbReference type="Proteomes" id="UP000886595">
    <property type="component" value="Unassembled WGS sequence"/>
</dbReference>
<dbReference type="OrthoDB" id="1108960at2759"/>
<organism evidence="1 2">
    <name type="scientific">Brassica carinata</name>
    <name type="common">Ethiopian mustard</name>
    <name type="synonym">Abyssinian cabbage</name>
    <dbReference type="NCBI Taxonomy" id="52824"/>
    <lineage>
        <taxon>Eukaryota</taxon>
        <taxon>Viridiplantae</taxon>
        <taxon>Streptophyta</taxon>
        <taxon>Embryophyta</taxon>
        <taxon>Tracheophyta</taxon>
        <taxon>Spermatophyta</taxon>
        <taxon>Magnoliopsida</taxon>
        <taxon>eudicotyledons</taxon>
        <taxon>Gunneridae</taxon>
        <taxon>Pentapetalae</taxon>
        <taxon>rosids</taxon>
        <taxon>malvids</taxon>
        <taxon>Brassicales</taxon>
        <taxon>Brassicaceae</taxon>
        <taxon>Brassiceae</taxon>
        <taxon>Brassica</taxon>
    </lineage>
</organism>
<comment type="caution">
    <text evidence="1">The sequence shown here is derived from an EMBL/GenBank/DDBJ whole genome shotgun (WGS) entry which is preliminary data.</text>
</comment>